<dbReference type="Pfam" id="PF19044">
    <property type="entry name" value="P-loop_TraG"/>
    <property type="match status" value="1"/>
</dbReference>
<dbReference type="Proteomes" id="UP000009229">
    <property type="component" value="Chromosome"/>
</dbReference>
<dbReference type="PANTHER" id="PTHR30121">
    <property type="entry name" value="UNCHARACTERIZED PROTEIN YJGR-RELATED"/>
    <property type="match status" value="1"/>
</dbReference>
<evidence type="ECO:0000313" key="3">
    <source>
        <dbReference type="EMBL" id="AEG14425.1"/>
    </source>
</evidence>
<evidence type="ECO:0000256" key="1">
    <source>
        <dbReference type="SAM" id="MobiDB-lite"/>
    </source>
</evidence>
<dbReference type="SUPFAM" id="SSF52540">
    <property type="entry name" value="P-loop containing nucleoside triphosphate hydrolases"/>
    <property type="match status" value="1"/>
</dbReference>
<dbReference type="RefSeq" id="WP_013821940.1">
    <property type="nucleotide sequence ID" value="NC_015573.1"/>
</dbReference>
<feature type="domain" description="TraG P-loop" evidence="2">
    <location>
        <begin position="232"/>
        <end position="560"/>
    </location>
</feature>
<reference evidence="4" key="1">
    <citation type="submission" date="2011-05" db="EMBL/GenBank/DDBJ databases">
        <title>Complete sequence of Desulfotomaculum kuznetsovii DSM 6115.</title>
        <authorList>
            <person name="Lucas S."/>
            <person name="Han J."/>
            <person name="Lapidus A."/>
            <person name="Cheng J.-F."/>
            <person name="Goodwin L."/>
            <person name="Pitluck S."/>
            <person name="Peters L."/>
            <person name="Mikhailova N."/>
            <person name="Lu M."/>
            <person name="Saunders E."/>
            <person name="Han C."/>
            <person name="Tapia R."/>
            <person name="Land M."/>
            <person name="Hauser L."/>
            <person name="Kyrpides N."/>
            <person name="Ivanova N."/>
            <person name="Pagani I."/>
            <person name="Nazina T."/>
            <person name="Ivanova A."/>
            <person name="Parshina S."/>
            <person name="Kuever J."/>
            <person name="Muyzer G."/>
            <person name="Plugge C."/>
            <person name="Stams A."/>
            <person name="Woyke T."/>
        </authorList>
    </citation>
    <scope>NUCLEOTIDE SEQUENCE [LARGE SCALE GENOMIC DNA]</scope>
    <source>
        <strain evidence="4">DSM 6115 / VKM B-1805 / 17</strain>
    </source>
</reference>
<dbReference type="InterPro" id="IPR043964">
    <property type="entry name" value="P-loop_TraG"/>
</dbReference>
<dbReference type="PANTHER" id="PTHR30121:SF6">
    <property type="entry name" value="SLR6007 PROTEIN"/>
    <property type="match status" value="1"/>
</dbReference>
<keyword evidence="4" id="KW-1185">Reference proteome</keyword>
<dbReference type="InterPro" id="IPR027417">
    <property type="entry name" value="P-loop_NTPase"/>
</dbReference>
<feature type="region of interest" description="Disordered" evidence="1">
    <location>
        <begin position="1"/>
        <end position="28"/>
    </location>
</feature>
<dbReference type="AlphaFoldDB" id="A0AAU8PNV6"/>
<dbReference type="Gene3D" id="3.40.50.300">
    <property type="entry name" value="P-loop containing nucleotide triphosphate hydrolases"/>
    <property type="match status" value="2"/>
</dbReference>
<protein>
    <recommendedName>
        <fullName evidence="2">TraG P-loop domain-containing protein</fullName>
    </recommendedName>
</protein>
<dbReference type="InterPro" id="IPR051162">
    <property type="entry name" value="T4SS_component"/>
</dbReference>
<evidence type="ECO:0000259" key="2">
    <source>
        <dbReference type="Pfam" id="PF19044"/>
    </source>
</evidence>
<proteinExistence type="predicted"/>
<organism evidence="3 4">
    <name type="scientific">Desulfofundulus kuznetsovii (strain DSM 6115 / VKM B-1805 / 17)</name>
    <name type="common">Desulfotomaculum kuznetsovii</name>
    <dbReference type="NCBI Taxonomy" id="760568"/>
    <lineage>
        <taxon>Bacteria</taxon>
        <taxon>Bacillati</taxon>
        <taxon>Bacillota</taxon>
        <taxon>Clostridia</taxon>
        <taxon>Eubacteriales</taxon>
        <taxon>Peptococcaceae</taxon>
        <taxon>Desulfofundulus</taxon>
    </lineage>
</organism>
<name>A0AAU8PNV6_DESK7</name>
<evidence type="ECO:0000313" key="4">
    <source>
        <dbReference type="Proteomes" id="UP000009229"/>
    </source>
</evidence>
<dbReference type="KEGG" id="dku:Desku_0825"/>
<gene>
    <name evidence="3" type="ordered locus">Desku_0825</name>
</gene>
<dbReference type="EMBL" id="CP002770">
    <property type="protein sequence ID" value="AEG14425.1"/>
    <property type="molecule type" value="Genomic_DNA"/>
</dbReference>
<dbReference type="CDD" id="cd01127">
    <property type="entry name" value="TrwB_TraG_TraD_VirD4"/>
    <property type="match status" value="2"/>
</dbReference>
<sequence length="622" mass="71123">MLFNRKKEQDKEVQEKNKRKKREQEKRGREKRERKKILFLPDRIKELEDCLIIDDIYYRLMVIETMPELLQFGWFNRVTVIPGVTVSVLFYPYEHEEASRRVGKRQTEIGAELILAQKNFDSRRIGQLNVKYSYYQKLLTDINLHRDNIASVTAVISVSGKTREEMEHRSNLVKNKLGAMKAVTLMRRQLQGLKTLLPLVDSHVGECHDVTIACAACLSPLISTDFSHPSGIFFGRNLTGSPVFLDSFIGAPRLYGPHMFVTGTTRSGKSFTCKGVVSRSAACGMKVVVLDPEGEYRKEAEALGGEYIRFHPNMEVMFNPFDIEPEYDDRRKVWFNNIAGKQDDIVYLIAAMLEVQTGEKMTAEERALAAKAVRDEYFSRGITEDPESIYEPGGVETGTEIRVGKKYKEMPTLSSYMERLRGMGATRLANILLNYCRGGPQGFFDGQSIGKFYEAPLVVFDVSGLQTEFSRTYAMYVMLSWIWEKFVKKNRETRKRVLVDEAWLFMKHKDTAEFLSQMARRGAKYNTSLMVASQSFREFTSQEGMALLAQCDTKFFLRMQTTDAEALGEMFKLPKHVVEWISSFPQGRGILTAGNESAVVDFVGFAFEEQFLRSDPEAVLAR</sequence>
<accession>A0AAU8PNV6</accession>